<accession>A0AA35K6B7</accession>
<name>A0AA35K6B7_9SAUR</name>
<sequence>MHIWLHGPKPSQRRYPPLPSLSGKQDRRTIDSFNNTTHTRLPHSLLHQHIRSSDPKGERNRSGRSGRLRFKPPSTTSPSLSRFSPANQEEDAKRTVPLSPCRWHLRLPKAQLWDGICWGGRGRRGKERGLDTSWASRTARRKKAALPYLFGARLRSLDHDSSLRDRAGWARVGGFFGAAGRSLEDGMSISSQCPSPRKGQARRPASTAVPRCSPRRPSCALLTCLWIPLGFLHKRSRARGLELSGRPLVAQAEFSGMAKASDRHHEGRWGGGGRRRRSEGSKNNKALAASKVMERSGTRHESPQLQ</sequence>
<evidence type="ECO:0000256" key="1">
    <source>
        <dbReference type="SAM" id="MobiDB-lite"/>
    </source>
</evidence>
<evidence type="ECO:0000313" key="2">
    <source>
        <dbReference type="EMBL" id="CAI5772562.1"/>
    </source>
</evidence>
<organism evidence="2 3">
    <name type="scientific">Podarcis lilfordi</name>
    <name type="common">Lilford's wall lizard</name>
    <dbReference type="NCBI Taxonomy" id="74358"/>
    <lineage>
        <taxon>Eukaryota</taxon>
        <taxon>Metazoa</taxon>
        <taxon>Chordata</taxon>
        <taxon>Craniata</taxon>
        <taxon>Vertebrata</taxon>
        <taxon>Euteleostomi</taxon>
        <taxon>Lepidosauria</taxon>
        <taxon>Squamata</taxon>
        <taxon>Bifurcata</taxon>
        <taxon>Unidentata</taxon>
        <taxon>Episquamata</taxon>
        <taxon>Laterata</taxon>
        <taxon>Lacertibaenia</taxon>
        <taxon>Lacertidae</taxon>
        <taxon>Podarcis</taxon>
    </lineage>
</organism>
<evidence type="ECO:0000313" key="3">
    <source>
        <dbReference type="Proteomes" id="UP001178461"/>
    </source>
</evidence>
<feature type="compositionally biased region" description="Basic and acidic residues" evidence="1">
    <location>
        <begin position="292"/>
        <end position="306"/>
    </location>
</feature>
<protein>
    <submittedName>
        <fullName evidence="2">Uncharacterized protein</fullName>
    </submittedName>
</protein>
<dbReference type="Proteomes" id="UP001178461">
    <property type="component" value="Chromosome 4"/>
</dbReference>
<proteinExistence type="predicted"/>
<feature type="region of interest" description="Disordered" evidence="1">
    <location>
        <begin position="187"/>
        <end position="212"/>
    </location>
</feature>
<feature type="region of interest" description="Disordered" evidence="1">
    <location>
        <begin position="1"/>
        <end position="94"/>
    </location>
</feature>
<feature type="compositionally biased region" description="Basic and acidic residues" evidence="1">
    <location>
        <begin position="51"/>
        <end position="61"/>
    </location>
</feature>
<reference evidence="2" key="1">
    <citation type="submission" date="2022-12" db="EMBL/GenBank/DDBJ databases">
        <authorList>
            <person name="Alioto T."/>
            <person name="Alioto T."/>
            <person name="Gomez Garrido J."/>
        </authorList>
    </citation>
    <scope>NUCLEOTIDE SEQUENCE</scope>
</reference>
<feature type="compositionally biased region" description="Polar residues" evidence="1">
    <location>
        <begin position="73"/>
        <end position="87"/>
    </location>
</feature>
<keyword evidence="3" id="KW-1185">Reference proteome</keyword>
<feature type="region of interest" description="Disordered" evidence="1">
    <location>
        <begin position="255"/>
        <end position="306"/>
    </location>
</feature>
<dbReference type="AlphaFoldDB" id="A0AA35K6B7"/>
<gene>
    <name evidence="2" type="ORF">PODLI_1B012550</name>
</gene>
<dbReference type="EMBL" id="OX395129">
    <property type="protein sequence ID" value="CAI5772562.1"/>
    <property type="molecule type" value="Genomic_DNA"/>
</dbReference>